<dbReference type="GeneID" id="36633414"/>
<evidence type="ECO:0000313" key="2">
    <source>
        <dbReference type="EMBL" id="PTB49708.1"/>
    </source>
</evidence>
<feature type="chain" id="PRO_5015549539" evidence="1">
    <location>
        <begin position="16"/>
        <end position="296"/>
    </location>
</feature>
<evidence type="ECO:0000313" key="3">
    <source>
        <dbReference type="Proteomes" id="UP000241690"/>
    </source>
</evidence>
<sequence>MVTVIVSTLTVGASASVSGSNATGVESTITKTLPLSTAGSSTLTGTVISQTSSSLETKTQATSNETQIVTTIIQTVPAPPTTATRWINTTMTTEHESSQTGSVVITTLYLNSTTATPPCTHSWAYPYPNISDSITTCHRFPSGNTTMSRCWAVPLTTGVPESSLHHTLLYTSTCNTTSTANATIVGNGTFTSTTRSYSYPYPFPTTFETSTTTKGHESGSRGFAYPVPTESVQVETLPPNPSYPWGASSPLHRHQNVTSFTDGLLVRGGELVDWSKMAANRLRALFKKHDESEGEE</sequence>
<protein>
    <submittedName>
        <fullName evidence="2">Uncharacterized protein</fullName>
    </submittedName>
</protein>
<organism evidence="2 3">
    <name type="scientific">Trichoderma harzianum CBS 226.95</name>
    <dbReference type="NCBI Taxonomy" id="983964"/>
    <lineage>
        <taxon>Eukaryota</taxon>
        <taxon>Fungi</taxon>
        <taxon>Dikarya</taxon>
        <taxon>Ascomycota</taxon>
        <taxon>Pezizomycotina</taxon>
        <taxon>Sordariomycetes</taxon>
        <taxon>Hypocreomycetidae</taxon>
        <taxon>Hypocreales</taxon>
        <taxon>Hypocreaceae</taxon>
        <taxon>Trichoderma</taxon>
    </lineage>
</organism>
<dbReference type="AlphaFoldDB" id="A0A2T3ZY57"/>
<feature type="signal peptide" evidence="1">
    <location>
        <begin position="1"/>
        <end position="15"/>
    </location>
</feature>
<name>A0A2T3ZY57_TRIHA</name>
<dbReference type="Proteomes" id="UP000241690">
    <property type="component" value="Unassembled WGS sequence"/>
</dbReference>
<dbReference type="EMBL" id="KZ679690">
    <property type="protein sequence ID" value="PTB49708.1"/>
    <property type="molecule type" value="Genomic_DNA"/>
</dbReference>
<dbReference type="RefSeq" id="XP_024769385.1">
    <property type="nucleotide sequence ID" value="XM_024924831.1"/>
</dbReference>
<evidence type="ECO:0000256" key="1">
    <source>
        <dbReference type="SAM" id="SignalP"/>
    </source>
</evidence>
<proteinExistence type="predicted"/>
<keyword evidence="3" id="KW-1185">Reference proteome</keyword>
<gene>
    <name evidence="2" type="ORF">M431DRAFT_96496</name>
</gene>
<accession>A0A2T3ZY57</accession>
<keyword evidence="1" id="KW-0732">Signal</keyword>
<dbReference type="STRING" id="983964.A0A2T3ZY57"/>
<reference evidence="2 3" key="1">
    <citation type="submission" date="2016-07" db="EMBL/GenBank/DDBJ databases">
        <title>Multiple horizontal gene transfer events from other fungi enriched the ability of initially mycotrophic Trichoderma (Ascomycota) to feed on dead plant biomass.</title>
        <authorList>
            <consortium name="DOE Joint Genome Institute"/>
            <person name="Aerts A."/>
            <person name="Atanasova L."/>
            <person name="Chenthamara K."/>
            <person name="Zhang J."/>
            <person name="Grujic M."/>
            <person name="Henrissat B."/>
            <person name="Kuo A."/>
            <person name="Salamov A."/>
            <person name="Lipzen A."/>
            <person name="Labutti K."/>
            <person name="Barry K."/>
            <person name="Miao Y."/>
            <person name="Rahimi M.J."/>
            <person name="Shen Q."/>
            <person name="Grigoriev I.V."/>
            <person name="Kubicek C.P."/>
            <person name="Druzhinina I.S."/>
        </authorList>
    </citation>
    <scope>NUCLEOTIDE SEQUENCE [LARGE SCALE GENOMIC DNA]</scope>
    <source>
        <strain evidence="2 3">CBS 226.95</strain>
    </source>
</reference>